<name>A0A0G4IBV1_9ALVE</name>
<gene>
    <name evidence="1" type="ORF">Cvel_2213</name>
</gene>
<organism evidence="1">
    <name type="scientific">Chromera velia CCMP2878</name>
    <dbReference type="NCBI Taxonomy" id="1169474"/>
    <lineage>
        <taxon>Eukaryota</taxon>
        <taxon>Sar</taxon>
        <taxon>Alveolata</taxon>
        <taxon>Colpodellida</taxon>
        <taxon>Chromeraceae</taxon>
        <taxon>Chromera</taxon>
    </lineage>
</organism>
<sequence>MSQSDLEKLKRIVCANNALGIRLFWKFSSLSKDQLKLRDDTSENGIGGVLNGLCLTPLSERKAVRSLLFDSADRDNAAALKQLLAVEGVDGLSPGLLSRAMTAGAVSCVRLLTERGQVSSFGRCSTEFSSDSVRKVSVETLKMLFESGTLNPNSWVVSEMIFDPDFDEGQFSLNDFRFRLC</sequence>
<accession>A0A0G4IBV1</accession>
<dbReference type="PhylomeDB" id="A0A0G4IBV1"/>
<evidence type="ECO:0000313" key="1">
    <source>
        <dbReference type="EMBL" id="CEM54576.1"/>
    </source>
</evidence>
<dbReference type="AlphaFoldDB" id="A0A0G4IBV1"/>
<reference evidence="1" key="1">
    <citation type="submission" date="2014-11" db="EMBL/GenBank/DDBJ databases">
        <authorList>
            <person name="Otto D Thomas"/>
            <person name="Naeem Raeece"/>
        </authorList>
    </citation>
    <scope>NUCLEOTIDE SEQUENCE</scope>
</reference>
<proteinExistence type="predicted"/>
<dbReference type="VEuPathDB" id="CryptoDB:Cvel_2213"/>
<protein>
    <submittedName>
        <fullName evidence="1">Uncharacterized protein</fullName>
    </submittedName>
</protein>
<dbReference type="EMBL" id="CDMZ01005798">
    <property type="protein sequence ID" value="CEM54576.1"/>
    <property type="molecule type" value="Genomic_DNA"/>
</dbReference>